<reference evidence="1 2" key="1">
    <citation type="journal article" date="2011" name="J. Bacteriol.">
        <title>Genome Sequence of an Ammonia-Oxidizing Soil Archaeon, "Candidatus Nitrosoarchaeum koreensis" MY1.</title>
        <authorList>
            <person name="Kim B.K."/>
            <person name="Jung M.Y."/>
            <person name="Yu D.S."/>
            <person name="Park S.J."/>
            <person name="Oh T.K."/>
            <person name="Rhee S.K."/>
            <person name="Kim J.F."/>
        </authorList>
    </citation>
    <scope>NUCLEOTIDE SEQUENCE [LARGE SCALE GENOMIC DNA]</scope>
    <source>
        <strain evidence="1 2">MY1</strain>
    </source>
</reference>
<name>F9CX79_9ARCH</name>
<protein>
    <submittedName>
        <fullName evidence="1">Uncharacterized protein</fullName>
    </submittedName>
</protein>
<dbReference type="Proteomes" id="UP000004440">
    <property type="component" value="Unassembled WGS sequence"/>
</dbReference>
<dbReference type="EMBL" id="AFPU01000001">
    <property type="protein sequence ID" value="EGP93881.1"/>
    <property type="molecule type" value="Genomic_DNA"/>
</dbReference>
<gene>
    <name evidence="1" type="ORF">MY1_1121</name>
</gene>
<comment type="caution">
    <text evidence="1">The sequence shown here is derived from an EMBL/GenBank/DDBJ whole genome shotgun (WGS) entry which is preliminary data.</text>
</comment>
<evidence type="ECO:0000313" key="2">
    <source>
        <dbReference type="Proteomes" id="UP000004440"/>
    </source>
</evidence>
<organism evidence="1 2">
    <name type="scientific">Nitrosarchaeum koreense MY1</name>
    <dbReference type="NCBI Taxonomy" id="1001994"/>
    <lineage>
        <taxon>Archaea</taxon>
        <taxon>Nitrososphaerota</taxon>
        <taxon>Nitrososphaeria</taxon>
        <taxon>Nitrosopumilales</taxon>
        <taxon>Nitrosopumilaceae</taxon>
        <taxon>Nitrosarchaeum</taxon>
    </lineage>
</organism>
<sequence length="45" mass="5302">MNVIQVQKVTKIMTECRIVFHVMDGLMCRNELKSSSRKKRAIHEL</sequence>
<keyword evidence="2" id="KW-1185">Reference proteome</keyword>
<proteinExistence type="predicted"/>
<accession>F9CX79</accession>
<dbReference type="AlphaFoldDB" id="F9CX79"/>
<evidence type="ECO:0000313" key="1">
    <source>
        <dbReference type="EMBL" id="EGP93881.1"/>
    </source>
</evidence>